<protein>
    <submittedName>
        <fullName evidence="1">YtfJ family protein</fullName>
    </submittedName>
</protein>
<dbReference type="InterPro" id="IPR006513">
    <property type="entry name" value="YtfJ_HI0045"/>
</dbReference>
<evidence type="ECO:0000313" key="1">
    <source>
        <dbReference type="EMBL" id="PRD15482.1"/>
    </source>
</evidence>
<dbReference type="Pfam" id="PF09695">
    <property type="entry name" value="YtfJ_HI0045"/>
    <property type="match status" value="1"/>
</dbReference>
<gene>
    <name evidence="1" type="ORF">CQW29_10775</name>
</gene>
<dbReference type="EMBL" id="PDET01000006">
    <property type="protein sequence ID" value="PRD15482.1"/>
    <property type="molecule type" value="Genomic_DNA"/>
</dbReference>
<dbReference type="OrthoDB" id="5689995at2"/>
<comment type="caution">
    <text evidence="1">The sequence shown here is derived from an EMBL/GenBank/DDBJ whole genome shotgun (WGS) entry which is preliminary data.</text>
</comment>
<dbReference type="NCBIfam" id="TIGR01626">
    <property type="entry name" value="ytfJ_HI0045"/>
    <property type="match status" value="1"/>
</dbReference>
<organism evidence="1 2">
    <name type="scientific">Pantoea coffeiphila</name>
    <dbReference type="NCBI Taxonomy" id="1465635"/>
    <lineage>
        <taxon>Bacteria</taxon>
        <taxon>Pseudomonadati</taxon>
        <taxon>Pseudomonadota</taxon>
        <taxon>Gammaproteobacteria</taxon>
        <taxon>Enterobacterales</taxon>
        <taxon>Erwiniaceae</taxon>
        <taxon>Pantoea</taxon>
    </lineage>
</organism>
<evidence type="ECO:0000313" key="2">
    <source>
        <dbReference type="Proteomes" id="UP000239181"/>
    </source>
</evidence>
<sequence length="201" mass="22162">MLRISTLLLLVLFPMLAFSHNFIKGQHVAPVGIADRGELVLNGNEISYKKWNSSKLQGKVRVVHYIAGRRSAKKKNSILIKAIKAANFPSDQFQPTTIVNTDDEFPGTGLFVVGKVEKNQRHYPWAQFIIDSDGLGRKAWQLKEDSSTIVVLDREGRVQWAKDGALTPGEVLQVISLIQHLLDTGNPDRHSGAPSSAAVSP</sequence>
<keyword evidence="2" id="KW-1185">Reference proteome</keyword>
<dbReference type="Proteomes" id="UP000239181">
    <property type="component" value="Unassembled WGS sequence"/>
</dbReference>
<name>A0A2S9ICH4_9GAMM</name>
<accession>A0A2S9ICH4</accession>
<proteinExistence type="predicted"/>
<dbReference type="AlphaFoldDB" id="A0A2S9ICH4"/>
<reference evidence="1 2" key="1">
    <citation type="submission" date="2017-10" db="EMBL/GenBank/DDBJ databases">
        <title>Draft genome of two endophytic bacteria isolated from 'guarana' Paullinia cupana (Mart.) Ducke.</title>
        <authorList>
            <person name="Siqueira K.A."/>
            <person name="Liotti R.G."/>
            <person name="Mendes T.A."/>
            <person name="Soares M.A."/>
        </authorList>
    </citation>
    <scope>NUCLEOTIDE SEQUENCE [LARGE SCALE GENOMIC DNA]</scope>
    <source>
        <strain evidence="1 2">342</strain>
    </source>
</reference>